<keyword evidence="1" id="KW-0812">Transmembrane</keyword>
<evidence type="ECO:0000313" key="3">
    <source>
        <dbReference type="Proteomes" id="UP001207116"/>
    </source>
</evidence>
<dbReference type="EMBL" id="JAPFQP010000002">
    <property type="protein sequence ID" value="MCX2719753.1"/>
    <property type="molecule type" value="Genomic_DNA"/>
</dbReference>
<dbReference type="AlphaFoldDB" id="A0AAE3MM64"/>
<keyword evidence="1" id="KW-0472">Membrane</keyword>
<sequence length="251" mass="29296">MIKFFRKIRQRLLSENKFRKYLIYAIGEIILIVIGVLLAVAINDQISKSNERKLEKQLLINIRKELMSNIDQLKIAIKSHEEGSHAGTELLTTIRYNANNLEINNLDTLMFLMDFNWSYDPAIGSIKSTIESGGVNIIRSDSIREYILSFEDRVKDVNETTLGYRRLKHERLWPLIDKNISILNRWDHIYPKIGKSKHEQDYATLFKNQEFENVVGLLLIFREEGLIEERALLNYCIKIEELIGKQLGQAD</sequence>
<keyword evidence="1" id="KW-1133">Transmembrane helix</keyword>
<evidence type="ECO:0000313" key="2">
    <source>
        <dbReference type="EMBL" id="MCX2719753.1"/>
    </source>
</evidence>
<proteinExistence type="predicted"/>
<evidence type="ECO:0000256" key="1">
    <source>
        <dbReference type="SAM" id="Phobius"/>
    </source>
</evidence>
<dbReference type="Pfam" id="PF19578">
    <property type="entry name" value="DUF6090"/>
    <property type="match status" value="1"/>
</dbReference>
<gene>
    <name evidence="2" type="ORF">OO016_09070</name>
</gene>
<dbReference type="Proteomes" id="UP001207116">
    <property type="component" value="Unassembled WGS sequence"/>
</dbReference>
<dbReference type="InterPro" id="IPR045749">
    <property type="entry name" value="DUF6090"/>
</dbReference>
<keyword evidence="3" id="KW-1185">Reference proteome</keyword>
<comment type="caution">
    <text evidence="2">The sequence shown here is derived from an EMBL/GenBank/DDBJ whole genome shotgun (WGS) entry which is preliminary data.</text>
</comment>
<protein>
    <submittedName>
        <fullName evidence="2">DUF6090 family protein</fullName>
    </submittedName>
</protein>
<name>A0AAE3MM64_9FLAO</name>
<accession>A0AAE3MM64</accession>
<dbReference type="RefSeq" id="WP_266012713.1">
    <property type="nucleotide sequence ID" value="NZ_JAPFQP010000002.1"/>
</dbReference>
<reference evidence="2" key="1">
    <citation type="submission" date="2022-11" db="EMBL/GenBank/DDBJ databases">
        <title>The characterization of three novel Bacteroidetes species and genomic analysis of their roles in tidal elemental geochemical cycles.</title>
        <authorList>
            <person name="Ma K.-J."/>
        </authorList>
    </citation>
    <scope>NUCLEOTIDE SEQUENCE</scope>
    <source>
        <strain evidence="2">M415</strain>
    </source>
</reference>
<organism evidence="2 3">
    <name type="scientific">Lentiprolixibacter aurantiacus</name>
    <dbReference type="NCBI Taxonomy" id="2993939"/>
    <lineage>
        <taxon>Bacteria</taxon>
        <taxon>Pseudomonadati</taxon>
        <taxon>Bacteroidota</taxon>
        <taxon>Flavobacteriia</taxon>
        <taxon>Flavobacteriales</taxon>
        <taxon>Flavobacteriaceae</taxon>
        <taxon>Lentiprolixibacter</taxon>
    </lineage>
</organism>
<feature type="transmembrane region" description="Helical" evidence="1">
    <location>
        <begin position="21"/>
        <end position="42"/>
    </location>
</feature>